<evidence type="ECO:0000313" key="2">
    <source>
        <dbReference type="Proteomes" id="UP000482487"/>
    </source>
</evidence>
<organism evidence="1 2">
    <name type="scientific">Solidesulfovibrio aerotolerans</name>
    <dbReference type="NCBI Taxonomy" id="295255"/>
    <lineage>
        <taxon>Bacteria</taxon>
        <taxon>Pseudomonadati</taxon>
        <taxon>Thermodesulfobacteriota</taxon>
        <taxon>Desulfovibrionia</taxon>
        <taxon>Desulfovibrionales</taxon>
        <taxon>Desulfovibrionaceae</taxon>
        <taxon>Solidesulfovibrio</taxon>
    </lineage>
</organism>
<accession>A0A7C9IND9</accession>
<dbReference type="AlphaFoldDB" id="A0A7C9IND9"/>
<proteinExistence type="predicted"/>
<dbReference type="EMBL" id="WVUD01000038">
    <property type="protein sequence ID" value="MYL84664.1"/>
    <property type="molecule type" value="Genomic_DNA"/>
</dbReference>
<protein>
    <submittedName>
        <fullName evidence="1">Uncharacterized protein</fullName>
    </submittedName>
</protein>
<comment type="caution">
    <text evidence="1">The sequence shown here is derived from an EMBL/GenBank/DDBJ whole genome shotgun (WGS) entry which is preliminary data.</text>
</comment>
<evidence type="ECO:0000313" key="1">
    <source>
        <dbReference type="EMBL" id="MYL84664.1"/>
    </source>
</evidence>
<name>A0A7C9IND9_9BACT</name>
<sequence>MTKITIFANFFIDTEERFLRMQDSFLSFYLVKPSKWVVNIRGKFKHRAASFLRKHLGKELTITYLHSKTGWFHDTASLLQYINTKYLMIWMEDHINIADIDYYKSVLEDIESTDIDLLYYTFHDIDSRYDDMPLSSTKTMYYFLLDMRSYKIMQKNQPGAFIIWYGAIMKNTLFRKIILNPPRKSERKYPVETPFDFEKCATQVQWLPLLTGFTRKEFFASVDDDRKPGYSLQSRGMYPIREGRKSYALKSTNIE</sequence>
<dbReference type="RefSeq" id="WP_160962887.1">
    <property type="nucleotide sequence ID" value="NZ_WVUD01000038.1"/>
</dbReference>
<reference evidence="1 2" key="1">
    <citation type="submission" date="2020-01" db="EMBL/GenBank/DDBJ databases">
        <title>Genome sequence of Desulfovibrio aerotolerans DSM 16695(T).</title>
        <authorList>
            <person name="Karnachuk O."/>
            <person name="Avakyan M."/>
            <person name="Mardanov A."/>
            <person name="Kadnikov V."/>
            <person name="Ravin N."/>
        </authorList>
    </citation>
    <scope>NUCLEOTIDE SEQUENCE [LARGE SCALE GENOMIC DNA]</scope>
    <source>
        <strain evidence="1 2">DSM 16695</strain>
    </source>
</reference>
<dbReference type="Proteomes" id="UP000482487">
    <property type="component" value="Unassembled WGS sequence"/>
</dbReference>
<keyword evidence="2" id="KW-1185">Reference proteome</keyword>
<gene>
    <name evidence="1" type="ORF">GTA51_16230</name>
</gene>
<dbReference type="OrthoDB" id="9880771at2"/>